<evidence type="ECO:0000256" key="1">
    <source>
        <dbReference type="SAM" id="MobiDB-lite"/>
    </source>
</evidence>
<gene>
    <name evidence="2" type="ordered locus">GNIT_0202</name>
</gene>
<dbReference type="HOGENOM" id="CLU_3080336_0_0_6"/>
<keyword evidence="3" id="KW-1185">Reference proteome</keyword>
<evidence type="ECO:0000313" key="2">
    <source>
        <dbReference type="EMBL" id="AEP28356.1"/>
    </source>
</evidence>
<dbReference type="KEGG" id="gni:GNIT_0202"/>
<name>G4QF12_GLANF</name>
<feature type="compositionally biased region" description="Polar residues" evidence="1">
    <location>
        <begin position="14"/>
        <end position="23"/>
    </location>
</feature>
<organism evidence="2 3">
    <name type="scientific">Glaciecola nitratireducens (strain JCM 12485 / KCTC 12276 / FR1064)</name>
    <dbReference type="NCBI Taxonomy" id="1085623"/>
    <lineage>
        <taxon>Bacteria</taxon>
        <taxon>Pseudomonadati</taxon>
        <taxon>Pseudomonadota</taxon>
        <taxon>Gammaproteobacteria</taxon>
        <taxon>Alteromonadales</taxon>
        <taxon>Alteromonadaceae</taxon>
        <taxon>Brumicola</taxon>
    </lineage>
</organism>
<dbReference type="EMBL" id="CP003060">
    <property type="protein sequence ID" value="AEP28356.1"/>
    <property type="molecule type" value="Genomic_DNA"/>
</dbReference>
<sequence>MVSYTFKLSDNKPPISQENQSRNASVSAILQVNKKANLILQSIPNLPSTLDN</sequence>
<proteinExistence type="predicted"/>
<evidence type="ECO:0000313" key="3">
    <source>
        <dbReference type="Proteomes" id="UP000009282"/>
    </source>
</evidence>
<accession>G4QF12</accession>
<dbReference type="AlphaFoldDB" id="G4QF12"/>
<feature type="region of interest" description="Disordered" evidence="1">
    <location>
        <begin position="1"/>
        <end position="23"/>
    </location>
</feature>
<dbReference type="Proteomes" id="UP000009282">
    <property type="component" value="Chromosome"/>
</dbReference>
<protein>
    <submittedName>
        <fullName evidence="2">Uncharacterized protein</fullName>
    </submittedName>
</protein>
<reference evidence="2 3" key="1">
    <citation type="journal article" date="2011" name="J. Bacteriol.">
        <title>Complete genome sequence of seawater bacterium Glaciecola nitratireducens FR1064T.</title>
        <authorList>
            <person name="Bian F."/>
            <person name="Qin Q.L."/>
            <person name="Xie B.B."/>
            <person name="Shu Y.L."/>
            <person name="Zhang X.Y."/>
            <person name="Yu Y."/>
            <person name="Chen B."/>
            <person name="Chen X.L."/>
            <person name="Zhou B.C."/>
            <person name="Zhang Y.Z."/>
        </authorList>
    </citation>
    <scope>NUCLEOTIDE SEQUENCE [LARGE SCALE GENOMIC DNA]</scope>
    <source>
        <strain evidence="3">JCM 12485 / KCTC 12276 / FR1064</strain>
    </source>
</reference>